<proteinExistence type="predicted"/>
<accession>A0A0E9W2P1</accession>
<dbReference type="AlphaFoldDB" id="A0A0E9W2P1"/>
<dbReference type="EMBL" id="GBXM01023908">
    <property type="protein sequence ID" value="JAH84669.1"/>
    <property type="molecule type" value="Transcribed_RNA"/>
</dbReference>
<reference evidence="1" key="1">
    <citation type="submission" date="2014-11" db="EMBL/GenBank/DDBJ databases">
        <authorList>
            <person name="Amaro Gonzalez C."/>
        </authorList>
    </citation>
    <scope>NUCLEOTIDE SEQUENCE</scope>
</reference>
<organism evidence="1">
    <name type="scientific">Anguilla anguilla</name>
    <name type="common">European freshwater eel</name>
    <name type="synonym">Muraena anguilla</name>
    <dbReference type="NCBI Taxonomy" id="7936"/>
    <lineage>
        <taxon>Eukaryota</taxon>
        <taxon>Metazoa</taxon>
        <taxon>Chordata</taxon>
        <taxon>Craniata</taxon>
        <taxon>Vertebrata</taxon>
        <taxon>Euteleostomi</taxon>
        <taxon>Actinopterygii</taxon>
        <taxon>Neopterygii</taxon>
        <taxon>Teleostei</taxon>
        <taxon>Anguilliformes</taxon>
        <taxon>Anguillidae</taxon>
        <taxon>Anguilla</taxon>
    </lineage>
</organism>
<sequence>MNRQKLFLQLLRVHSKINVHNNYNIVK</sequence>
<evidence type="ECO:0000313" key="1">
    <source>
        <dbReference type="EMBL" id="JAH84669.1"/>
    </source>
</evidence>
<protein>
    <submittedName>
        <fullName evidence="1">Uncharacterized protein</fullName>
    </submittedName>
</protein>
<reference evidence="1" key="2">
    <citation type="journal article" date="2015" name="Fish Shellfish Immunol.">
        <title>Early steps in the European eel (Anguilla anguilla)-Vibrio vulnificus interaction in the gills: Role of the RtxA13 toxin.</title>
        <authorList>
            <person name="Callol A."/>
            <person name="Pajuelo D."/>
            <person name="Ebbesson L."/>
            <person name="Teles M."/>
            <person name="MacKenzie S."/>
            <person name="Amaro C."/>
        </authorList>
    </citation>
    <scope>NUCLEOTIDE SEQUENCE</scope>
</reference>
<name>A0A0E9W2P1_ANGAN</name>